<evidence type="ECO:0008006" key="9">
    <source>
        <dbReference type="Google" id="ProtNLM"/>
    </source>
</evidence>
<feature type="transmembrane region" description="Helical" evidence="6">
    <location>
        <begin position="228"/>
        <end position="251"/>
    </location>
</feature>
<evidence type="ECO:0000256" key="1">
    <source>
        <dbReference type="ARBA" id="ARBA00004141"/>
    </source>
</evidence>
<evidence type="ECO:0000256" key="5">
    <source>
        <dbReference type="ARBA" id="ARBA00023136"/>
    </source>
</evidence>
<gene>
    <name evidence="7" type="ORF">PRZ48_003026</name>
</gene>
<dbReference type="Pfam" id="PF13520">
    <property type="entry name" value="AA_permease_2"/>
    <property type="match status" value="1"/>
</dbReference>
<proteinExistence type="predicted"/>
<reference evidence="7 8" key="1">
    <citation type="journal article" date="2023" name="G3 (Bethesda)">
        <title>A chromosome-level genome assembly of Zasmidium syzygii isolated from banana leaves.</title>
        <authorList>
            <person name="van Westerhoven A.C."/>
            <person name="Mehrabi R."/>
            <person name="Talebi R."/>
            <person name="Steentjes M.B.F."/>
            <person name="Corcolon B."/>
            <person name="Chong P.A."/>
            <person name="Kema G.H.J."/>
            <person name="Seidl M.F."/>
        </authorList>
    </citation>
    <scope>NUCLEOTIDE SEQUENCE [LARGE SCALE GENOMIC DNA]</scope>
    <source>
        <strain evidence="7 8">P124</strain>
    </source>
</reference>
<feature type="transmembrane region" description="Helical" evidence="6">
    <location>
        <begin position="187"/>
        <end position="208"/>
    </location>
</feature>
<evidence type="ECO:0000313" key="8">
    <source>
        <dbReference type="Proteomes" id="UP001305779"/>
    </source>
</evidence>
<dbReference type="PANTHER" id="PTHR45649">
    <property type="entry name" value="AMINO-ACID PERMEASE BAT1"/>
    <property type="match status" value="1"/>
</dbReference>
<keyword evidence="2" id="KW-0813">Transport</keyword>
<dbReference type="Proteomes" id="UP001305779">
    <property type="component" value="Unassembled WGS sequence"/>
</dbReference>
<evidence type="ECO:0000256" key="3">
    <source>
        <dbReference type="ARBA" id="ARBA00022692"/>
    </source>
</evidence>
<keyword evidence="5 6" id="KW-0472">Membrane</keyword>
<evidence type="ECO:0000256" key="6">
    <source>
        <dbReference type="SAM" id="Phobius"/>
    </source>
</evidence>
<dbReference type="InterPro" id="IPR002293">
    <property type="entry name" value="AA/rel_permease1"/>
</dbReference>
<feature type="transmembrane region" description="Helical" evidence="6">
    <location>
        <begin position="142"/>
        <end position="166"/>
    </location>
</feature>
<name>A0ABR0EVG0_ZASCE</name>
<sequence>MAEELENAAVWLPRVLVVGSLLNYLFGFIMLLTFLFRAENIPQALQANPTTPFLAMLQNITGSRTAACVMGVYIAVAFFFGALNMVSTASRQLYAFARDGGVPFARQLRTVTASGVPLNAIIATWAFNVILALIVISSTIAFRIIGGLAETMVLSSYMMSICTVFCRRLKGPLPKAPFSLGLWGFPINVLAVIFTLFSLIMVCVTRLFGTLANGSSKAMFPTMPNPTLASMNWSSVVYVGMAILPFVLYAVHQRHVYVPPVELVREADQVNVEVEKH</sequence>
<comment type="subcellular location">
    <subcellularLocation>
        <location evidence="1">Membrane</location>
        <topology evidence="1">Multi-pass membrane protein</topology>
    </subcellularLocation>
</comment>
<protein>
    <recommendedName>
        <fullName evidence="9">Amino acid permease</fullName>
    </recommendedName>
</protein>
<dbReference type="PANTHER" id="PTHR45649:SF2">
    <property type="entry name" value="ACID PERMEASE, PUTATIVE-RELATED"/>
    <property type="match status" value="1"/>
</dbReference>
<keyword evidence="4 6" id="KW-1133">Transmembrane helix</keyword>
<organism evidence="7 8">
    <name type="scientific">Zasmidium cellare</name>
    <name type="common">Wine cellar mold</name>
    <name type="synonym">Racodium cellare</name>
    <dbReference type="NCBI Taxonomy" id="395010"/>
    <lineage>
        <taxon>Eukaryota</taxon>
        <taxon>Fungi</taxon>
        <taxon>Dikarya</taxon>
        <taxon>Ascomycota</taxon>
        <taxon>Pezizomycotina</taxon>
        <taxon>Dothideomycetes</taxon>
        <taxon>Dothideomycetidae</taxon>
        <taxon>Mycosphaerellales</taxon>
        <taxon>Mycosphaerellaceae</taxon>
        <taxon>Zasmidium</taxon>
    </lineage>
</organism>
<accession>A0ABR0EVG0</accession>
<evidence type="ECO:0000256" key="4">
    <source>
        <dbReference type="ARBA" id="ARBA00022989"/>
    </source>
</evidence>
<evidence type="ECO:0000313" key="7">
    <source>
        <dbReference type="EMBL" id="KAK4505063.1"/>
    </source>
</evidence>
<dbReference type="Gene3D" id="1.20.1740.10">
    <property type="entry name" value="Amino acid/polyamine transporter I"/>
    <property type="match status" value="1"/>
</dbReference>
<keyword evidence="3 6" id="KW-0812">Transmembrane</keyword>
<keyword evidence="8" id="KW-1185">Reference proteome</keyword>
<dbReference type="EMBL" id="JAXOVC010000002">
    <property type="protein sequence ID" value="KAK4505063.1"/>
    <property type="molecule type" value="Genomic_DNA"/>
</dbReference>
<feature type="transmembrane region" description="Helical" evidence="6">
    <location>
        <begin position="116"/>
        <end position="136"/>
    </location>
</feature>
<feature type="transmembrane region" description="Helical" evidence="6">
    <location>
        <begin position="12"/>
        <end position="36"/>
    </location>
</feature>
<evidence type="ECO:0000256" key="2">
    <source>
        <dbReference type="ARBA" id="ARBA00022448"/>
    </source>
</evidence>
<feature type="transmembrane region" description="Helical" evidence="6">
    <location>
        <begin position="64"/>
        <end position="86"/>
    </location>
</feature>
<comment type="caution">
    <text evidence="7">The sequence shown here is derived from an EMBL/GenBank/DDBJ whole genome shotgun (WGS) entry which is preliminary data.</text>
</comment>